<evidence type="ECO:0000313" key="4">
    <source>
        <dbReference type="Proteomes" id="UP000000740"/>
    </source>
</evidence>
<keyword evidence="4" id="KW-1185">Reference proteome</keyword>
<feature type="transmembrane region" description="Helical" evidence="2">
    <location>
        <begin position="34"/>
        <end position="56"/>
    </location>
</feature>
<dbReference type="EMBL" id="CP001365">
    <property type="protein sequence ID" value="ACM57986.1"/>
    <property type="molecule type" value="Genomic_DNA"/>
</dbReference>
<dbReference type="eggNOG" id="arCOG08132">
    <property type="taxonomic scope" value="Archaea"/>
</dbReference>
<dbReference type="AlphaFoldDB" id="B9LSN9"/>
<proteinExistence type="predicted"/>
<dbReference type="GeneID" id="7400529"/>
<keyword evidence="2" id="KW-0472">Membrane</keyword>
<evidence type="ECO:0000256" key="2">
    <source>
        <dbReference type="SAM" id="Phobius"/>
    </source>
</evidence>
<dbReference type="RefSeq" id="WP_015911105.1">
    <property type="nucleotide sequence ID" value="NC_012029.1"/>
</dbReference>
<reference evidence="3 4" key="1">
    <citation type="journal article" date="2016" name="Stand. Genomic Sci.">
        <title>Complete genome sequence of the Antarctic Halorubrum lacusprofundi type strain ACAM 34.</title>
        <authorList>
            <person name="Anderson I.J."/>
            <person name="DasSarma P."/>
            <person name="Lucas S."/>
            <person name="Copeland A."/>
            <person name="Lapidus A."/>
            <person name="Del Rio T.G."/>
            <person name="Tice H."/>
            <person name="Dalin E."/>
            <person name="Bruce D.C."/>
            <person name="Goodwin L."/>
            <person name="Pitluck S."/>
            <person name="Sims D."/>
            <person name="Brettin T.S."/>
            <person name="Detter J.C."/>
            <person name="Han C.S."/>
            <person name="Larimer F."/>
            <person name="Hauser L."/>
            <person name="Land M."/>
            <person name="Ivanova N."/>
            <person name="Richardson P."/>
            <person name="Cavicchioli R."/>
            <person name="DasSarma S."/>
            <person name="Woese C.R."/>
            <person name="Kyrpides N.C."/>
        </authorList>
    </citation>
    <scope>NUCLEOTIDE SEQUENCE [LARGE SCALE GENOMIC DNA]</scope>
    <source>
        <strain evidence="4">ATCC 49239 / DSM 5036 / JCM 8891 / ACAM 34</strain>
    </source>
</reference>
<protein>
    <recommendedName>
        <fullName evidence="5">Ba3-type terminal oxidase subunit CbaD</fullName>
    </recommendedName>
</protein>
<sequence>MGRNEAAHAPADDVSGDTVSGDTVSGDTEEFDPIGTLTLIGIYFVILVLSWVYIYYIEFLGRDLVVVG</sequence>
<keyword evidence="2" id="KW-0812">Transmembrane</keyword>
<name>B9LSN9_HALLT</name>
<accession>B9LSN9</accession>
<organism evidence="3 4">
    <name type="scientific">Halorubrum lacusprofundi (strain ATCC 49239 / DSM 5036 / JCM 8891 / ACAM 34)</name>
    <dbReference type="NCBI Taxonomy" id="416348"/>
    <lineage>
        <taxon>Archaea</taxon>
        <taxon>Methanobacteriati</taxon>
        <taxon>Methanobacteriota</taxon>
        <taxon>Stenosarchaea group</taxon>
        <taxon>Halobacteria</taxon>
        <taxon>Halobacteriales</taxon>
        <taxon>Haloferacaceae</taxon>
        <taxon>Halorubrum</taxon>
    </lineage>
</organism>
<dbReference type="KEGG" id="hla:Hlac_2411"/>
<evidence type="ECO:0000313" key="3">
    <source>
        <dbReference type="EMBL" id="ACM57986.1"/>
    </source>
</evidence>
<feature type="compositionally biased region" description="Polar residues" evidence="1">
    <location>
        <begin position="17"/>
        <end position="26"/>
    </location>
</feature>
<dbReference type="Proteomes" id="UP000000740">
    <property type="component" value="Chromosome 1"/>
</dbReference>
<evidence type="ECO:0000256" key="1">
    <source>
        <dbReference type="SAM" id="MobiDB-lite"/>
    </source>
</evidence>
<feature type="region of interest" description="Disordered" evidence="1">
    <location>
        <begin position="1"/>
        <end position="30"/>
    </location>
</feature>
<evidence type="ECO:0008006" key="5">
    <source>
        <dbReference type="Google" id="ProtNLM"/>
    </source>
</evidence>
<keyword evidence="2" id="KW-1133">Transmembrane helix</keyword>
<dbReference type="HOGENOM" id="CLU_2783926_0_0_2"/>
<gene>
    <name evidence="3" type="ordered locus">Hlac_2411</name>
</gene>